<dbReference type="NCBIfam" id="NF033497">
    <property type="entry name" value="rubre_like_arch"/>
    <property type="match status" value="1"/>
</dbReference>
<dbReference type="Proteomes" id="UP001139494">
    <property type="component" value="Unassembled WGS sequence"/>
</dbReference>
<dbReference type="Pfam" id="PF23455">
    <property type="entry name" value="DUF7129"/>
    <property type="match status" value="1"/>
</dbReference>
<proteinExistence type="predicted"/>
<dbReference type="EMBL" id="JAHLKM010000006">
    <property type="protein sequence ID" value="MCQ4333173.1"/>
    <property type="molecule type" value="Genomic_DNA"/>
</dbReference>
<name>A0A9R1CQF7_9EURY</name>
<sequence length="46" mass="5092">MRPTDIQAGTEIYECFGCGTRIEAPTGETCSECGSELLRLDRPRDL</sequence>
<keyword evidence="3" id="KW-1185">Reference proteome</keyword>
<evidence type="ECO:0000313" key="3">
    <source>
        <dbReference type="Proteomes" id="UP001139494"/>
    </source>
</evidence>
<protein>
    <submittedName>
        <fullName evidence="2">Rubrerythrin-like domain-containing protein</fullName>
    </submittedName>
</protein>
<dbReference type="AlphaFoldDB" id="A0A9R1CQF7"/>
<evidence type="ECO:0000313" key="2">
    <source>
        <dbReference type="EMBL" id="MCQ4333173.1"/>
    </source>
</evidence>
<evidence type="ECO:0000259" key="1">
    <source>
        <dbReference type="Pfam" id="PF23455"/>
    </source>
</evidence>
<accession>A0A9R1CQF7</accession>
<comment type="caution">
    <text evidence="2">The sequence shown here is derived from an EMBL/GenBank/DDBJ whole genome shotgun (WGS) entry which is preliminary data.</text>
</comment>
<reference evidence="2" key="1">
    <citation type="journal article" date="2023" name="Front. Microbiol.">
        <title>Genomic-based phylogenetic and metabolic analyses of the genus Natronomonas, and description of Natronomonas aquatica sp. nov.</title>
        <authorList>
            <person name="Garcia-Roldan A."/>
            <person name="Duran-Viseras A."/>
            <person name="de la Haba R.R."/>
            <person name="Corral P."/>
            <person name="Sanchez-Porro C."/>
            <person name="Ventosa A."/>
        </authorList>
    </citation>
    <scope>NUCLEOTIDE SEQUENCE</scope>
    <source>
        <strain evidence="2">F2-12</strain>
    </source>
</reference>
<feature type="domain" description="DUF7129" evidence="1">
    <location>
        <begin position="10"/>
        <end position="37"/>
    </location>
</feature>
<dbReference type="InterPro" id="IPR055553">
    <property type="entry name" value="DUF7129"/>
</dbReference>
<gene>
    <name evidence="2" type="ORF">KM295_06705</name>
</gene>
<organism evidence="2 3">
    <name type="scientific">Natronomonas aquatica</name>
    <dbReference type="NCBI Taxonomy" id="2841590"/>
    <lineage>
        <taxon>Archaea</taxon>
        <taxon>Methanobacteriati</taxon>
        <taxon>Methanobacteriota</taxon>
        <taxon>Stenosarchaea group</taxon>
        <taxon>Halobacteria</taxon>
        <taxon>Halobacteriales</taxon>
        <taxon>Natronomonadaceae</taxon>
        <taxon>Natronomonas</taxon>
    </lineage>
</organism>
<dbReference type="RefSeq" id="WP_256029197.1">
    <property type="nucleotide sequence ID" value="NZ_JAHLKM010000006.1"/>
</dbReference>
<dbReference type="Gene3D" id="2.20.28.10">
    <property type="match status" value="1"/>
</dbReference>